<dbReference type="InterPro" id="IPR028098">
    <property type="entry name" value="Glyco_trans_4-like_N"/>
</dbReference>
<comment type="caution">
    <text evidence="5">The sequence shown here is derived from an EMBL/GenBank/DDBJ whole genome shotgun (WGS) entry which is preliminary data.</text>
</comment>
<evidence type="ECO:0000259" key="3">
    <source>
        <dbReference type="Pfam" id="PF00534"/>
    </source>
</evidence>
<dbReference type="Proteomes" id="UP000293137">
    <property type="component" value="Unassembled WGS sequence"/>
</dbReference>
<evidence type="ECO:0000313" key="8">
    <source>
        <dbReference type="Proteomes" id="UP000293701"/>
    </source>
</evidence>
<evidence type="ECO:0000313" key="6">
    <source>
        <dbReference type="EMBL" id="TCF67825.1"/>
    </source>
</evidence>
<proteinExistence type="predicted"/>
<dbReference type="SUPFAM" id="SSF53756">
    <property type="entry name" value="UDP-Glycosyltransferase/glycogen phosphorylase"/>
    <property type="match status" value="1"/>
</dbReference>
<dbReference type="GO" id="GO:0016757">
    <property type="term" value="F:glycosyltransferase activity"/>
    <property type="evidence" value="ECO:0007669"/>
    <property type="project" value="UniProtKB-KW"/>
</dbReference>
<feature type="domain" description="Glycosyl transferase family 1" evidence="3">
    <location>
        <begin position="245"/>
        <end position="400"/>
    </location>
</feature>
<dbReference type="Gene3D" id="3.40.50.2000">
    <property type="entry name" value="Glycogen Phosphorylase B"/>
    <property type="match status" value="2"/>
</dbReference>
<evidence type="ECO:0000313" key="5">
    <source>
        <dbReference type="EMBL" id="TCD72312.1"/>
    </source>
</evidence>
<accession>A0A4R0RYA8</accession>
<evidence type="ECO:0000256" key="1">
    <source>
        <dbReference type="ARBA" id="ARBA00022676"/>
    </source>
</evidence>
<dbReference type="RefSeq" id="WP_015713896.1">
    <property type="nucleotide sequence ID" value="NZ_CP083257.1"/>
</dbReference>
<dbReference type="Pfam" id="PF13439">
    <property type="entry name" value="Glyco_transf_4"/>
    <property type="match status" value="1"/>
</dbReference>
<reference evidence="7 8" key="1">
    <citation type="journal article" date="2018" name="Sci. Rep.">
        <title>Genomic diversity and distribution of Bifidobacterium longum subsp. longum across the human lifespan.</title>
        <authorList>
            <person name="Odamaki T."/>
            <person name="Bottacini F."/>
            <person name="Kato K."/>
            <person name="Mitsuyama E."/>
            <person name="Yoshida K."/>
            <person name="Horigome A."/>
            <person name="Xiao J.Z."/>
            <person name="van Sinderen D."/>
        </authorList>
    </citation>
    <scope>NUCLEOTIDE SEQUENCE [LARGE SCALE GENOMIC DNA]</scope>
    <source>
        <strain evidence="5 8">MCC10002</strain>
        <strain evidence="6 7">MCC10118</strain>
    </source>
</reference>
<dbReference type="Pfam" id="PF00534">
    <property type="entry name" value="Glycos_transf_1"/>
    <property type="match status" value="1"/>
</dbReference>
<dbReference type="EMBL" id="SHPM01000038">
    <property type="protein sequence ID" value="TCD72312.1"/>
    <property type="molecule type" value="Genomic_DNA"/>
</dbReference>
<dbReference type="Proteomes" id="UP000293701">
    <property type="component" value="Unassembled WGS sequence"/>
</dbReference>
<reference evidence="5" key="2">
    <citation type="submission" date="2019-02" db="EMBL/GenBank/DDBJ databases">
        <authorList>
            <person name="Odamaki T."/>
        </authorList>
    </citation>
    <scope>NUCLEOTIDE SEQUENCE</scope>
    <source>
        <strain evidence="5">MCC10002</strain>
        <strain evidence="6">MCC10118</strain>
    </source>
</reference>
<evidence type="ECO:0000313" key="7">
    <source>
        <dbReference type="Proteomes" id="UP000293137"/>
    </source>
</evidence>
<protein>
    <submittedName>
        <fullName evidence="5">Glycosyltransferase</fullName>
    </submittedName>
</protein>
<evidence type="ECO:0000259" key="4">
    <source>
        <dbReference type="Pfam" id="PF13439"/>
    </source>
</evidence>
<evidence type="ECO:0000256" key="2">
    <source>
        <dbReference type="ARBA" id="ARBA00022679"/>
    </source>
</evidence>
<keyword evidence="2 5" id="KW-0808">Transferase</keyword>
<name>A0A4R0RYA8_BIFLL</name>
<dbReference type="AlphaFoldDB" id="A0A4R0RYA8"/>
<gene>
    <name evidence="5" type="ORF">MCC10002_2133</name>
    <name evidence="6" type="ORF">MCC10118_1794</name>
</gene>
<sequence length="507" mass="55911">MDIAEYADALVSGEPSLRKSLLVEASNKYGVAGIVSAVASKYWINSVEAVRALGPIAGLAQPKRTVHTVALYYSGLSIGGAERVTAFLANLWAGMGYRVVLITDDDTSAYEYEVNQIVERRIIPSYCKANAENYENRAKALADILNAEQVDALVYGQWLGQTLPWDMLLCKMSGVSFLIYTHGVMRCMFDADCMRAELALAYRYSDGVITLSDVNTRFWQLFNAHVWQTINPLTIEPDSSKRAALDSYNIVWVGRLSLFDKRPDEALRVMAEVVKQCPDAHLIMVGPFADDATEQQLRQLRDSLDLSDAVSFVGAQDNVLPYLQKASVYLHTSLYEGYPIALAEAKTVGIPSVLYALPYLTLVQDESVIQVGQGNRSAAASAICGLWQNPEKMKQLGDIAFNSMVGMSNYDFARLWRGIFDSLGSSTASSADDDVMVDLMIDARIASSKSYEERINSLCSNQALLEQSLSSKSMEIQSVKESTSFKVGLLITAIPRKIKAILNSLRR</sequence>
<dbReference type="EMBL" id="SHTH01000021">
    <property type="protein sequence ID" value="TCF67825.1"/>
    <property type="molecule type" value="Genomic_DNA"/>
</dbReference>
<keyword evidence="1" id="KW-0328">Glycosyltransferase</keyword>
<organism evidence="5 8">
    <name type="scientific">Bifidobacterium longum subsp. longum</name>
    <dbReference type="NCBI Taxonomy" id="1679"/>
    <lineage>
        <taxon>Bacteria</taxon>
        <taxon>Bacillati</taxon>
        <taxon>Actinomycetota</taxon>
        <taxon>Actinomycetes</taxon>
        <taxon>Bifidobacteriales</taxon>
        <taxon>Bifidobacteriaceae</taxon>
        <taxon>Bifidobacterium</taxon>
    </lineage>
</organism>
<dbReference type="InterPro" id="IPR001296">
    <property type="entry name" value="Glyco_trans_1"/>
</dbReference>
<feature type="domain" description="Glycosyltransferase subfamily 4-like N-terminal" evidence="4">
    <location>
        <begin position="78"/>
        <end position="213"/>
    </location>
</feature>
<dbReference type="PANTHER" id="PTHR12526">
    <property type="entry name" value="GLYCOSYLTRANSFERASE"/>
    <property type="match status" value="1"/>
</dbReference>